<evidence type="ECO:0008006" key="3">
    <source>
        <dbReference type="Google" id="ProtNLM"/>
    </source>
</evidence>
<reference evidence="1 2" key="1">
    <citation type="submission" date="2021-06" db="EMBL/GenBank/DDBJ databases">
        <title>Caerostris extrusa draft genome.</title>
        <authorList>
            <person name="Kono N."/>
            <person name="Arakawa K."/>
        </authorList>
    </citation>
    <scope>NUCLEOTIDE SEQUENCE [LARGE SCALE GENOMIC DNA]</scope>
</reference>
<organism evidence="1 2">
    <name type="scientific">Caerostris extrusa</name>
    <name type="common">Bark spider</name>
    <name type="synonym">Caerostris bankana</name>
    <dbReference type="NCBI Taxonomy" id="172846"/>
    <lineage>
        <taxon>Eukaryota</taxon>
        <taxon>Metazoa</taxon>
        <taxon>Ecdysozoa</taxon>
        <taxon>Arthropoda</taxon>
        <taxon>Chelicerata</taxon>
        <taxon>Arachnida</taxon>
        <taxon>Araneae</taxon>
        <taxon>Araneomorphae</taxon>
        <taxon>Entelegynae</taxon>
        <taxon>Araneoidea</taxon>
        <taxon>Araneidae</taxon>
        <taxon>Caerostris</taxon>
    </lineage>
</organism>
<evidence type="ECO:0000313" key="1">
    <source>
        <dbReference type="EMBL" id="GIY86571.1"/>
    </source>
</evidence>
<dbReference type="Proteomes" id="UP001054945">
    <property type="component" value="Unassembled WGS sequence"/>
</dbReference>
<sequence length="86" mass="10035">MGMEFQNALLFTTREKYRASRNSCSGSEIRIFDFISSSRRSEGYREFYGLRLRRIVKILRGHISESFLRSDLRHILSNGCIIVVAD</sequence>
<name>A0AAV4WUH3_CAEEX</name>
<protein>
    <recommendedName>
        <fullName evidence="3">Maturase K</fullName>
    </recommendedName>
</protein>
<proteinExistence type="predicted"/>
<dbReference type="EMBL" id="BPLR01016818">
    <property type="protein sequence ID" value="GIY86571.1"/>
    <property type="molecule type" value="Genomic_DNA"/>
</dbReference>
<evidence type="ECO:0000313" key="2">
    <source>
        <dbReference type="Proteomes" id="UP001054945"/>
    </source>
</evidence>
<comment type="caution">
    <text evidence="1">The sequence shown here is derived from an EMBL/GenBank/DDBJ whole genome shotgun (WGS) entry which is preliminary data.</text>
</comment>
<gene>
    <name evidence="1" type="ORF">CEXT_264871</name>
</gene>
<dbReference type="AlphaFoldDB" id="A0AAV4WUH3"/>
<keyword evidence="2" id="KW-1185">Reference proteome</keyword>
<accession>A0AAV4WUH3</accession>